<feature type="region of interest" description="Disordered" evidence="11">
    <location>
        <begin position="409"/>
        <end position="495"/>
    </location>
</feature>
<dbReference type="EMBL" id="KK208752">
    <property type="protein sequence ID" value="EZF77202.1"/>
    <property type="molecule type" value="Genomic_DNA"/>
</dbReference>
<feature type="compositionally biased region" description="Polar residues" evidence="11">
    <location>
        <begin position="190"/>
        <end position="201"/>
    </location>
</feature>
<reference evidence="13 14" key="1">
    <citation type="submission" date="2014-02" db="EMBL/GenBank/DDBJ databases">
        <title>The Genome Sequence of Trichophyton rubrum (morphotype soudanense) CBS 452.61.</title>
        <authorList>
            <consortium name="The Broad Institute Genomics Platform"/>
            <person name="Cuomo C.A."/>
            <person name="White T.C."/>
            <person name="Graser Y."/>
            <person name="Martinez-Rossi N."/>
            <person name="Heitman J."/>
            <person name="Young S.K."/>
            <person name="Zeng Q."/>
            <person name="Gargeya S."/>
            <person name="Abouelleil A."/>
            <person name="Alvarado L."/>
            <person name="Chapman S.B."/>
            <person name="Gainer-Dewar J."/>
            <person name="Goldberg J."/>
            <person name="Griggs A."/>
            <person name="Gujja S."/>
            <person name="Hansen M."/>
            <person name="Howarth C."/>
            <person name="Imamovic A."/>
            <person name="Larimer J."/>
            <person name="Martinez D."/>
            <person name="Murphy C."/>
            <person name="Pearson M.D."/>
            <person name="Persinoti G."/>
            <person name="Poon T."/>
            <person name="Priest M."/>
            <person name="Roberts A.D."/>
            <person name="Saif S."/>
            <person name="Shea T.D."/>
            <person name="Sykes S.N."/>
            <person name="Wortman J."/>
            <person name="Nusbaum C."/>
            <person name="Birren B."/>
        </authorList>
    </citation>
    <scope>NUCLEOTIDE SEQUENCE [LARGE SCALE GENOMIC DNA]</scope>
    <source>
        <strain evidence="13 14">CBS 452.61</strain>
    </source>
</reference>
<keyword evidence="5" id="KW-0931">ER-Golgi transport</keyword>
<feature type="compositionally biased region" description="Polar residues" evidence="11">
    <location>
        <begin position="314"/>
        <end position="324"/>
    </location>
</feature>
<dbReference type="GO" id="GO:0015031">
    <property type="term" value="P:protein transport"/>
    <property type="evidence" value="ECO:0007669"/>
    <property type="project" value="UniProtKB-KW"/>
</dbReference>
<evidence type="ECO:0000256" key="4">
    <source>
        <dbReference type="ARBA" id="ARBA00022490"/>
    </source>
</evidence>
<dbReference type="GO" id="GO:0005737">
    <property type="term" value="C:cytoplasm"/>
    <property type="evidence" value="ECO:0007669"/>
    <property type="project" value="UniProtKB-SubCell"/>
</dbReference>
<dbReference type="Gene3D" id="1.10.8.270">
    <property type="entry name" value="putative rabgap domain of human tbc1 domain family member 14 like domains"/>
    <property type="match status" value="1"/>
</dbReference>
<keyword evidence="3" id="KW-0343">GTPase activation</keyword>
<dbReference type="SMART" id="SM00164">
    <property type="entry name" value="TBC"/>
    <property type="match status" value="1"/>
</dbReference>
<dbReference type="SUPFAM" id="SSF47923">
    <property type="entry name" value="Ypt/Rab-GAP domain of gyp1p"/>
    <property type="match status" value="2"/>
</dbReference>
<dbReference type="InterPro" id="IPR000195">
    <property type="entry name" value="Rab-GAP-TBC_dom"/>
</dbReference>
<dbReference type="GO" id="GO:0031267">
    <property type="term" value="F:small GTPase binding"/>
    <property type="evidence" value="ECO:0007669"/>
    <property type="project" value="TreeGrafter"/>
</dbReference>
<evidence type="ECO:0000256" key="9">
    <source>
        <dbReference type="ARBA" id="ARBA00072088"/>
    </source>
</evidence>
<sequence>MVVSPENTDYEADTFEDARDTAQDSDNPSSSKPPRSLTDRRPSSSSARSPSTPIATEVPPLPVPSSEVEEDGQSSVITSPVSQVGEDTPRKQRRPKSPLLTTHRLSSSSLDDVNLSNLKEDDDTNGTGLPLSPDQHSDVPPTLPSKDSPPNQTRLQGLSASVPSVPWGAPPATKALPPAPPNAPAPPSRKLTSPFSWLSRGNTKDSKNSSSTNGARRNTGASVSTIMSNSEQLGRLHEGSDGETGSLDSRGQARNSLKDQFKLLRLQDEGVPVGTDDQASIGSGEGKGSRSSVGIPGLDASEATTSAAPLPSPIATSPLPSTVNPELPPGTVSGFSASATDAAAPVDWELWQQVVNNGPEALAGENSEKLNAAIKRGIPQTIRGVIWQVLADSRNPELEHVYRELCARGTDKDPSRSLSSTSIISINGNSAGSPKERESISSSRSSIRSDSSTQATSSIHGTATGSTSEKDSDSVAKAKAALEAERKRRSKEDAAALQKLEKQIRRDLGSRTSYSKYFMSQRNQEGLFNICKAYALYDSGVGYAQGMNFIAMPLLFNMDDGEAFTLMVKLMNKYGMRNMFIQDMPGLHLHLYQFERLLEDLQPALACHLHRRGVSPGLYATQWFLTLFAYRFPLQLVLRIYDLIFEEGLESTILRFAVAIMQRNVETLLAMNDMTTLTNFVKERLFDVYIDQQPTPSSILESGFFGSSGANDKEIYRADIMVEDACAIPLTPEMIKTYTEEWEQKTRAEKELADELENYKHTIATQASRIRSLEEHAEKSDKEHVQIASELVRVKVENEELKDMNESMKVEVVELKAVIDKQPAELEEKLRTEMDRIMQRNIEVQNENRSMEEQMAEMEKDLVETKMKWAEVRILYSFHAGSCEREKKQKKRKRKEGGKKNKFPWTVKHCVTDFLVFKRIAIAKP</sequence>
<feature type="compositionally biased region" description="Polar residues" evidence="11">
    <location>
        <begin position="214"/>
        <end position="232"/>
    </location>
</feature>
<keyword evidence="7 10" id="KW-0175">Coiled coil</keyword>
<dbReference type="OrthoDB" id="295078at2759"/>
<evidence type="ECO:0000256" key="8">
    <source>
        <dbReference type="ARBA" id="ARBA00061661"/>
    </source>
</evidence>
<dbReference type="GO" id="GO:0016192">
    <property type="term" value="P:vesicle-mediated transport"/>
    <property type="evidence" value="ECO:0007669"/>
    <property type="project" value="UniProtKB-KW"/>
</dbReference>
<dbReference type="HOGENOM" id="CLU_008177_0_0_1"/>
<dbReference type="Gene3D" id="1.10.472.80">
    <property type="entry name" value="Ypt/Rab-GAP domain of gyp1p, domain 3"/>
    <property type="match status" value="1"/>
</dbReference>
<organism evidence="13 14">
    <name type="scientific">Trichophyton soudanense CBS 452.61</name>
    <dbReference type="NCBI Taxonomy" id="1215331"/>
    <lineage>
        <taxon>Eukaryota</taxon>
        <taxon>Fungi</taxon>
        <taxon>Dikarya</taxon>
        <taxon>Ascomycota</taxon>
        <taxon>Pezizomycotina</taxon>
        <taxon>Eurotiomycetes</taxon>
        <taxon>Eurotiomycetidae</taxon>
        <taxon>Onygenales</taxon>
        <taxon>Arthrodermataceae</taxon>
        <taxon>Trichophyton</taxon>
    </lineage>
</organism>
<dbReference type="AlphaFoldDB" id="A0A022Y2L3"/>
<feature type="domain" description="Rab-GAP TBC" evidence="12">
    <location>
        <begin position="377"/>
        <end position="648"/>
    </location>
</feature>
<feature type="region of interest" description="Disordered" evidence="11">
    <location>
        <begin position="1"/>
        <end position="254"/>
    </location>
</feature>
<feature type="coiled-coil region" evidence="10">
    <location>
        <begin position="756"/>
        <end position="868"/>
    </location>
</feature>
<dbReference type="FunFam" id="1.10.10.750:FF:000003">
    <property type="entry name" value="GTPase activating protein (Evi5)"/>
    <property type="match status" value="1"/>
</dbReference>
<dbReference type="PANTHER" id="PTHR47219:SF9">
    <property type="entry name" value="GTPASE ACTIVATING PROTEIN AND CENTROSOME-ASSOCIATED, ISOFORM B"/>
    <property type="match status" value="1"/>
</dbReference>
<evidence type="ECO:0000256" key="2">
    <source>
        <dbReference type="ARBA" id="ARBA00022448"/>
    </source>
</evidence>
<feature type="compositionally biased region" description="Polar residues" evidence="11">
    <location>
        <begin position="24"/>
        <end position="33"/>
    </location>
</feature>
<evidence type="ECO:0000259" key="12">
    <source>
        <dbReference type="PROSITE" id="PS50086"/>
    </source>
</evidence>
<proteinExistence type="inferred from homology"/>
<evidence type="ECO:0000313" key="14">
    <source>
        <dbReference type="Proteomes" id="UP000023623"/>
    </source>
</evidence>
<feature type="compositionally biased region" description="Pro residues" evidence="11">
    <location>
        <begin position="177"/>
        <end position="187"/>
    </location>
</feature>
<feature type="compositionally biased region" description="Low complexity" evidence="11">
    <location>
        <begin position="43"/>
        <end position="53"/>
    </location>
</feature>
<dbReference type="Proteomes" id="UP000023623">
    <property type="component" value="Unassembled WGS sequence"/>
</dbReference>
<dbReference type="Pfam" id="PF23436">
    <property type="entry name" value="RabGap-TBC_2"/>
    <property type="match status" value="1"/>
</dbReference>
<feature type="region of interest" description="Disordered" evidence="11">
    <location>
        <begin position="268"/>
        <end position="336"/>
    </location>
</feature>
<name>A0A022Y2L3_TRISD</name>
<evidence type="ECO:0000313" key="13">
    <source>
        <dbReference type="EMBL" id="EZF77202.1"/>
    </source>
</evidence>
<evidence type="ECO:0000256" key="11">
    <source>
        <dbReference type="SAM" id="MobiDB-lite"/>
    </source>
</evidence>
<feature type="compositionally biased region" description="Low complexity" evidence="11">
    <location>
        <begin position="416"/>
        <end position="433"/>
    </location>
</feature>
<evidence type="ECO:0000256" key="5">
    <source>
        <dbReference type="ARBA" id="ARBA00022892"/>
    </source>
</evidence>
<dbReference type="InterPro" id="IPR050302">
    <property type="entry name" value="Rab_GAP_TBC_domain"/>
</dbReference>
<feature type="compositionally biased region" description="Polar residues" evidence="11">
    <location>
        <begin position="148"/>
        <end position="162"/>
    </location>
</feature>
<feature type="compositionally biased region" description="Basic and acidic residues" evidence="11">
    <location>
        <begin position="468"/>
        <end position="495"/>
    </location>
</feature>
<feature type="compositionally biased region" description="Low complexity" evidence="11">
    <location>
        <begin position="97"/>
        <end position="117"/>
    </location>
</feature>
<evidence type="ECO:0000256" key="6">
    <source>
        <dbReference type="ARBA" id="ARBA00022927"/>
    </source>
</evidence>
<accession>A0A022Y2L3</accession>
<dbReference type="PANTHER" id="PTHR47219">
    <property type="entry name" value="RAB GTPASE-ACTIVATING PROTEIN 1-LIKE"/>
    <property type="match status" value="1"/>
</dbReference>
<feature type="compositionally biased region" description="Low complexity" evidence="11">
    <location>
        <begin position="440"/>
        <end position="458"/>
    </location>
</feature>
<evidence type="ECO:0000256" key="7">
    <source>
        <dbReference type="ARBA" id="ARBA00023054"/>
    </source>
</evidence>
<keyword evidence="2" id="KW-0813">Transport</keyword>
<evidence type="ECO:0000256" key="3">
    <source>
        <dbReference type="ARBA" id="ARBA00022468"/>
    </source>
</evidence>
<dbReference type="PROSITE" id="PS50086">
    <property type="entry name" value="TBC_RABGAP"/>
    <property type="match status" value="1"/>
</dbReference>
<dbReference type="InterPro" id="IPR035969">
    <property type="entry name" value="Rab-GAP_TBC_sf"/>
</dbReference>
<dbReference type="Gene3D" id="1.10.10.750">
    <property type="entry name" value="Ypt/Rab-GAP domain of gyp1p, domain 1"/>
    <property type="match status" value="1"/>
</dbReference>
<dbReference type="GO" id="GO:0005096">
    <property type="term" value="F:GTPase activator activity"/>
    <property type="evidence" value="ECO:0007669"/>
    <property type="project" value="UniProtKB-KW"/>
</dbReference>
<comment type="subcellular location">
    <subcellularLocation>
        <location evidence="1">Cytoplasm</location>
    </subcellularLocation>
</comment>
<keyword evidence="6" id="KW-0653">Protein transport</keyword>
<dbReference type="FunFam" id="1.10.472.80:FF:000044">
    <property type="entry name" value="GTPase-activating protein GYP5"/>
    <property type="match status" value="1"/>
</dbReference>
<evidence type="ECO:0000256" key="10">
    <source>
        <dbReference type="SAM" id="Coils"/>
    </source>
</evidence>
<gene>
    <name evidence="13" type="ORF">H105_01531</name>
</gene>
<protein>
    <recommendedName>
        <fullName evidence="9">GTPase-activating protein GYP5</fullName>
    </recommendedName>
</protein>
<feature type="compositionally biased region" description="Polar residues" evidence="11">
    <location>
        <begin position="73"/>
        <end position="82"/>
    </location>
</feature>
<evidence type="ECO:0000256" key="1">
    <source>
        <dbReference type="ARBA" id="ARBA00004496"/>
    </source>
</evidence>
<comment type="similarity">
    <text evidence="8">Belongs to the GYP5 family.</text>
</comment>
<keyword evidence="14" id="KW-1185">Reference proteome</keyword>
<keyword evidence="4" id="KW-0963">Cytoplasm</keyword>